<dbReference type="RefSeq" id="WP_147930436.1">
    <property type="nucleotide sequence ID" value="NZ_VOXD01000011.1"/>
</dbReference>
<comment type="caution">
    <text evidence="2">The sequence shown here is derived from an EMBL/GenBank/DDBJ whole genome shotgun (WGS) entry which is preliminary data.</text>
</comment>
<dbReference type="PANTHER" id="PTHR41913">
    <property type="entry name" value="DUF1684 DOMAIN-CONTAINING PROTEIN"/>
    <property type="match status" value="1"/>
</dbReference>
<evidence type="ECO:0000313" key="3">
    <source>
        <dbReference type="Proteomes" id="UP000321907"/>
    </source>
</evidence>
<sequence length="447" mass="50822">MDRYFRFLPIFFALFLLTNAGTLAGQTTESGTGLKNVEQLVDLLFSVEDFQNRFGNALDNNAEFVRQTTDPYFVEILTEEVASSALTTYGEMVGRALLNFNQSEVDSLIAVMQSPYGDVIRKMLMTDNSEIERDLAKYVNNLVQDGIAGLRYRDSLLFEKEFPYDLREVMNGAYVDSMFDNVRVDVERDETVQTETVDGDVYRFKIKWINNSKYSLEDMPGNPASLGDELVVNIYEIEGDKYKYIWKSLDGSYDKHELKRTGFASYRDDITAFRWSLYDQYTGKFTSPLSAEEIPKFKNSGGHQFYEPDDQFRVSAKVEKESNHEKTITLQTSDGREKQYSVYGRAAFELEGKSLSLDLYQPVAGAGEPTEPYLFLPFRDLTSGNESYGGGRYINLDIPVGNELIIDFNKSYNPYCAYTDGYSCPIPPDENSLDVLIKAGIKAPKLK</sequence>
<evidence type="ECO:0000313" key="2">
    <source>
        <dbReference type="EMBL" id="TXF89843.1"/>
    </source>
</evidence>
<dbReference type="AlphaFoldDB" id="A0A5C7FJ54"/>
<accession>A0A5C7FJ54</accession>
<organism evidence="2 3">
    <name type="scientific">Neolewinella aurantiaca</name>
    <dbReference type="NCBI Taxonomy" id="2602767"/>
    <lineage>
        <taxon>Bacteria</taxon>
        <taxon>Pseudomonadati</taxon>
        <taxon>Bacteroidota</taxon>
        <taxon>Saprospiria</taxon>
        <taxon>Saprospirales</taxon>
        <taxon>Lewinellaceae</taxon>
        <taxon>Neolewinella</taxon>
    </lineage>
</organism>
<gene>
    <name evidence="2" type="ORF">FUA23_09170</name>
</gene>
<name>A0A5C7FJ54_9BACT</name>
<dbReference type="PANTHER" id="PTHR41913:SF1">
    <property type="entry name" value="DUF1684 DOMAIN-CONTAINING PROTEIN"/>
    <property type="match status" value="1"/>
</dbReference>
<reference evidence="2 3" key="1">
    <citation type="submission" date="2019-08" db="EMBL/GenBank/DDBJ databases">
        <title>Lewinella sp. strain SSH13 Genome sequencing and assembly.</title>
        <authorList>
            <person name="Kim I."/>
        </authorList>
    </citation>
    <scope>NUCLEOTIDE SEQUENCE [LARGE SCALE GENOMIC DNA]</scope>
    <source>
        <strain evidence="2 3">SSH13</strain>
    </source>
</reference>
<evidence type="ECO:0000256" key="1">
    <source>
        <dbReference type="SAM" id="SignalP"/>
    </source>
</evidence>
<dbReference type="Pfam" id="PF07920">
    <property type="entry name" value="DUF1684"/>
    <property type="match status" value="1"/>
</dbReference>
<keyword evidence="3" id="KW-1185">Reference proteome</keyword>
<protein>
    <submittedName>
        <fullName evidence="2">DUF1684 domain-containing protein</fullName>
    </submittedName>
</protein>
<dbReference type="EMBL" id="VOXD01000011">
    <property type="protein sequence ID" value="TXF89843.1"/>
    <property type="molecule type" value="Genomic_DNA"/>
</dbReference>
<feature type="signal peptide" evidence="1">
    <location>
        <begin position="1"/>
        <end position="24"/>
    </location>
</feature>
<feature type="chain" id="PRO_5022871905" evidence="1">
    <location>
        <begin position="25"/>
        <end position="447"/>
    </location>
</feature>
<dbReference type="OrthoDB" id="5493262at2"/>
<keyword evidence="1" id="KW-0732">Signal</keyword>
<proteinExistence type="predicted"/>
<dbReference type="Proteomes" id="UP000321907">
    <property type="component" value="Unassembled WGS sequence"/>
</dbReference>
<dbReference type="InterPro" id="IPR012467">
    <property type="entry name" value="DUF1684"/>
</dbReference>